<accession>A0A078AUP0</accession>
<gene>
    <name evidence="2" type="primary">Contig3489.g3728</name>
    <name evidence="2" type="ORF">STYLEM_14026</name>
</gene>
<protein>
    <submittedName>
        <fullName evidence="2">Uncharacterized protein</fullName>
    </submittedName>
</protein>
<dbReference type="AlphaFoldDB" id="A0A078AUP0"/>
<organism evidence="2 3">
    <name type="scientific">Stylonychia lemnae</name>
    <name type="common">Ciliate</name>
    <dbReference type="NCBI Taxonomy" id="5949"/>
    <lineage>
        <taxon>Eukaryota</taxon>
        <taxon>Sar</taxon>
        <taxon>Alveolata</taxon>
        <taxon>Ciliophora</taxon>
        <taxon>Intramacronucleata</taxon>
        <taxon>Spirotrichea</taxon>
        <taxon>Stichotrichia</taxon>
        <taxon>Sporadotrichida</taxon>
        <taxon>Oxytrichidae</taxon>
        <taxon>Stylonychinae</taxon>
        <taxon>Stylonychia</taxon>
    </lineage>
</organism>
<dbReference type="InParanoid" id="A0A078AUP0"/>
<keyword evidence="3" id="KW-1185">Reference proteome</keyword>
<feature type="compositionally biased region" description="Polar residues" evidence="1">
    <location>
        <begin position="510"/>
        <end position="527"/>
    </location>
</feature>
<sequence>MILQILRFCGCKNALNPMTYQAENSQSHNDSLQTQNKIVNKQFETRAMIRIGEITKLRKEDKIPHLEITVEMENDKINPDIHFIYLHQVQDKKKDQEIDDKKIYRVEKMELAENIGRGYIKIDFDRSRRYKVFLLRSPQFEGKKKQQNKENEPNSSNRIMTNFQLSSSYEILAQTPSFSIQPANNKKPTQEQTSENTRQVETCVMSSNDTNINTLGIQQVTQIQVEPQPYEYKNVNSEQFISPYKNQESSSAKKNQQLNESGDSILMSPLISVNQGSLSNIANNISTSQIQQQLLQPAVNSSILRNYNPQTRTYFKCSIYSPSNRLYTVDEVNSTFSAEQFMNQSQSKQQSQRATFFSNNIRQSVGGQSNLQQQYQSWIGQQRNSHSGTFANNTSQINNLSHSPNNDTLSPHSSSRSDNLQIDKTYNIDDSQSSNSASRKKKRESLDRSIIFLQNTGGGSGGTTDSNPFTVNVSTLKQKTKGEAKYKQLSSVERDKLSKGRESAPMYQDSRGTIGSLETDQSSQMRPSNLKSSLKLTSNSRMSYRNSNASKLTTYNRTSFLNQEIMNGNMQPVRNSTVNNQGSQRRSQLKK</sequence>
<name>A0A078AUP0_STYLE</name>
<dbReference type="OrthoDB" id="10690553at2759"/>
<reference evidence="2 3" key="1">
    <citation type="submission" date="2014-06" db="EMBL/GenBank/DDBJ databases">
        <authorList>
            <person name="Swart Estienne"/>
        </authorList>
    </citation>
    <scope>NUCLEOTIDE SEQUENCE [LARGE SCALE GENOMIC DNA]</scope>
    <source>
        <strain evidence="2 3">130c</strain>
    </source>
</reference>
<feature type="region of interest" description="Disordered" evidence="1">
    <location>
        <begin position="570"/>
        <end position="591"/>
    </location>
</feature>
<evidence type="ECO:0000313" key="2">
    <source>
        <dbReference type="EMBL" id="CDW84957.1"/>
    </source>
</evidence>
<evidence type="ECO:0000256" key="1">
    <source>
        <dbReference type="SAM" id="MobiDB-lite"/>
    </source>
</evidence>
<feature type="region of interest" description="Disordered" evidence="1">
    <location>
        <begin position="379"/>
        <end position="444"/>
    </location>
</feature>
<proteinExistence type="predicted"/>
<feature type="compositionally biased region" description="Polar residues" evidence="1">
    <location>
        <begin position="379"/>
        <end position="437"/>
    </location>
</feature>
<feature type="compositionally biased region" description="Basic and acidic residues" evidence="1">
    <location>
        <begin position="480"/>
        <end position="502"/>
    </location>
</feature>
<dbReference type="Proteomes" id="UP000039865">
    <property type="component" value="Unassembled WGS sequence"/>
</dbReference>
<feature type="region of interest" description="Disordered" evidence="1">
    <location>
        <begin position="480"/>
        <end position="535"/>
    </location>
</feature>
<evidence type="ECO:0000313" key="3">
    <source>
        <dbReference type="Proteomes" id="UP000039865"/>
    </source>
</evidence>
<dbReference type="EMBL" id="CCKQ01013305">
    <property type="protein sequence ID" value="CDW84957.1"/>
    <property type="molecule type" value="Genomic_DNA"/>
</dbReference>
<feature type="region of interest" description="Disordered" evidence="1">
    <location>
        <begin position="177"/>
        <end position="198"/>
    </location>
</feature>